<dbReference type="Pfam" id="PF01613">
    <property type="entry name" value="Flavin_Reduct"/>
    <property type="match status" value="1"/>
</dbReference>
<dbReference type="GO" id="GO:0016646">
    <property type="term" value="F:oxidoreductase activity, acting on the CH-NH group of donors, NAD or NADP as acceptor"/>
    <property type="evidence" value="ECO:0007669"/>
    <property type="project" value="UniProtKB-ARBA"/>
</dbReference>
<dbReference type="GO" id="GO:0010181">
    <property type="term" value="F:FMN binding"/>
    <property type="evidence" value="ECO:0007669"/>
    <property type="project" value="InterPro"/>
</dbReference>
<gene>
    <name evidence="5" type="ORF">IAD04_06070</name>
</gene>
<dbReference type="InterPro" id="IPR002563">
    <property type="entry name" value="Flavin_Rdtase-like_dom"/>
</dbReference>
<dbReference type="AlphaFoldDB" id="A0A9D1KAS4"/>
<comment type="caution">
    <text evidence="5">The sequence shown here is derived from an EMBL/GenBank/DDBJ whole genome shotgun (WGS) entry which is preliminary data.</text>
</comment>
<feature type="domain" description="Flavin reductase like" evidence="4">
    <location>
        <begin position="12"/>
        <end position="160"/>
    </location>
</feature>
<evidence type="ECO:0000256" key="2">
    <source>
        <dbReference type="ARBA" id="ARBA00022630"/>
    </source>
</evidence>
<evidence type="ECO:0000256" key="1">
    <source>
        <dbReference type="ARBA" id="ARBA00001917"/>
    </source>
</evidence>
<evidence type="ECO:0000256" key="3">
    <source>
        <dbReference type="ARBA" id="ARBA00038054"/>
    </source>
</evidence>
<protein>
    <submittedName>
        <fullName evidence="5">Flavin reductase family protein</fullName>
    </submittedName>
</protein>
<comment type="cofactor">
    <cofactor evidence="1">
        <name>FMN</name>
        <dbReference type="ChEBI" id="CHEBI:58210"/>
    </cofactor>
</comment>
<dbReference type="SMART" id="SM00903">
    <property type="entry name" value="Flavin_Reduct"/>
    <property type="match status" value="1"/>
</dbReference>
<dbReference type="InterPro" id="IPR012349">
    <property type="entry name" value="Split_barrel_FMN-bd"/>
</dbReference>
<dbReference type="PANTHER" id="PTHR43567:SF1">
    <property type="entry name" value="FLAVOREDOXIN"/>
    <property type="match status" value="1"/>
</dbReference>
<accession>A0A9D1KAS4</accession>
<organism evidence="5 6">
    <name type="scientific">Candidatus Caccosoma faecigallinarum</name>
    <dbReference type="NCBI Taxonomy" id="2840720"/>
    <lineage>
        <taxon>Bacteria</taxon>
        <taxon>Bacillati</taxon>
        <taxon>Bacillota</taxon>
        <taxon>Bacillota incertae sedis</taxon>
        <taxon>Candidatus Caccosoma</taxon>
    </lineage>
</organism>
<reference evidence="5" key="1">
    <citation type="submission" date="2020-10" db="EMBL/GenBank/DDBJ databases">
        <authorList>
            <person name="Gilroy R."/>
        </authorList>
    </citation>
    <scope>NUCLEOTIDE SEQUENCE</scope>
    <source>
        <strain evidence="5">14508</strain>
    </source>
</reference>
<evidence type="ECO:0000313" key="5">
    <source>
        <dbReference type="EMBL" id="HIT17918.1"/>
    </source>
</evidence>
<sequence length="165" mass="18757">MKQISLPQASILTSPNPVSLICTLKEDQTTNLATVSWYTYLSYHPWMIGFAMSKPSYSGERIRKTHEAILTIPGKELKEIVQLCGSSTGRHVNKVDQYHIPLEKVLNSKIQIPQNSKVIMVLNCKEYIEVGDHYLYICEVKDVYANEQKEALFAYQGYGKIDVAK</sequence>
<keyword evidence="2" id="KW-0285">Flavoprotein</keyword>
<dbReference type="SUPFAM" id="SSF50475">
    <property type="entry name" value="FMN-binding split barrel"/>
    <property type="match status" value="1"/>
</dbReference>
<dbReference type="PANTHER" id="PTHR43567">
    <property type="entry name" value="FLAVOREDOXIN-RELATED-RELATED"/>
    <property type="match status" value="1"/>
</dbReference>
<evidence type="ECO:0000313" key="6">
    <source>
        <dbReference type="Proteomes" id="UP000886893"/>
    </source>
</evidence>
<proteinExistence type="inferred from homology"/>
<evidence type="ECO:0000259" key="4">
    <source>
        <dbReference type="SMART" id="SM00903"/>
    </source>
</evidence>
<name>A0A9D1KAS4_9FIRM</name>
<reference evidence="5" key="2">
    <citation type="journal article" date="2021" name="PeerJ">
        <title>Extensive microbial diversity within the chicken gut microbiome revealed by metagenomics and culture.</title>
        <authorList>
            <person name="Gilroy R."/>
            <person name="Ravi A."/>
            <person name="Getino M."/>
            <person name="Pursley I."/>
            <person name="Horton D.L."/>
            <person name="Alikhan N.F."/>
            <person name="Baker D."/>
            <person name="Gharbi K."/>
            <person name="Hall N."/>
            <person name="Watson M."/>
            <person name="Adriaenssens E.M."/>
            <person name="Foster-Nyarko E."/>
            <person name="Jarju S."/>
            <person name="Secka A."/>
            <person name="Antonio M."/>
            <person name="Oren A."/>
            <person name="Chaudhuri R.R."/>
            <person name="La Ragione R."/>
            <person name="Hildebrand F."/>
            <person name="Pallen M.J."/>
        </authorList>
    </citation>
    <scope>NUCLEOTIDE SEQUENCE</scope>
    <source>
        <strain evidence="5">14508</strain>
    </source>
</reference>
<comment type="similarity">
    <text evidence="3">Belongs to the flavoredoxin family.</text>
</comment>
<dbReference type="EMBL" id="DVKI01000191">
    <property type="protein sequence ID" value="HIT17918.1"/>
    <property type="molecule type" value="Genomic_DNA"/>
</dbReference>
<dbReference type="Gene3D" id="2.30.110.10">
    <property type="entry name" value="Electron Transport, Fmn-binding Protein, Chain A"/>
    <property type="match status" value="1"/>
</dbReference>
<dbReference type="InterPro" id="IPR052174">
    <property type="entry name" value="Flavoredoxin"/>
</dbReference>
<dbReference type="Proteomes" id="UP000886893">
    <property type="component" value="Unassembled WGS sequence"/>
</dbReference>